<keyword evidence="2" id="KW-1185">Reference proteome</keyword>
<proteinExistence type="predicted"/>
<dbReference type="EMBL" id="MU006748">
    <property type="protein sequence ID" value="KAF2622058.1"/>
    <property type="molecule type" value="Genomic_DNA"/>
</dbReference>
<protein>
    <submittedName>
        <fullName evidence="1">Uncharacterized protein</fullName>
    </submittedName>
</protein>
<reference evidence="1" key="1">
    <citation type="journal article" date="2020" name="Stud. Mycol.">
        <title>101 Dothideomycetes genomes: a test case for predicting lifestyles and emergence of pathogens.</title>
        <authorList>
            <person name="Haridas S."/>
            <person name="Albert R."/>
            <person name="Binder M."/>
            <person name="Bloem J."/>
            <person name="Labutti K."/>
            <person name="Salamov A."/>
            <person name="Andreopoulos B."/>
            <person name="Baker S."/>
            <person name="Barry K."/>
            <person name="Bills G."/>
            <person name="Bluhm B."/>
            <person name="Cannon C."/>
            <person name="Castanera R."/>
            <person name="Culley D."/>
            <person name="Daum C."/>
            <person name="Ezra D."/>
            <person name="Gonzalez J."/>
            <person name="Henrissat B."/>
            <person name="Kuo A."/>
            <person name="Liang C."/>
            <person name="Lipzen A."/>
            <person name="Lutzoni F."/>
            <person name="Magnuson J."/>
            <person name="Mondo S."/>
            <person name="Nolan M."/>
            <person name="Ohm R."/>
            <person name="Pangilinan J."/>
            <person name="Park H.-J."/>
            <person name="Ramirez L."/>
            <person name="Alfaro M."/>
            <person name="Sun H."/>
            <person name="Tritt A."/>
            <person name="Yoshinaga Y."/>
            <person name="Zwiers L.-H."/>
            <person name="Turgeon B."/>
            <person name="Goodwin S."/>
            <person name="Spatafora J."/>
            <person name="Crous P."/>
            <person name="Grigoriev I."/>
        </authorList>
    </citation>
    <scope>NUCLEOTIDE SEQUENCE</scope>
    <source>
        <strain evidence="1">CBS 525.71</strain>
    </source>
</reference>
<comment type="caution">
    <text evidence="1">The sequence shown here is derived from an EMBL/GenBank/DDBJ whole genome shotgun (WGS) entry which is preliminary data.</text>
</comment>
<evidence type="ECO:0000313" key="1">
    <source>
        <dbReference type="EMBL" id="KAF2622058.1"/>
    </source>
</evidence>
<organism evidence="1 2">
    <name type="scientific">Macroventuria anomochaeta</name>
    <dbReference type="NCBI Taxonomy" id="301207"/>
    <lineage>
        <taxon>Eukaryota</taxon>
        <taxon>Fungi</taxon>
        <taxon>Dikarya</taxon>
        <taxon>Ascomycota</taxon>
        <taxon>Pezizomycotina</taxon>
        <taxon>Dothideomycetes</taxon>
        <taxon>Pleosporomycetidae</taxon>
        <taxon>Pleosporales</taxon>
        <taxon>Pleosporineae</taxon>
        <taxon>Didymellaceae</taxon>
        <taxon>Macroventuria</taxon>
    </lineage>
</organism>
<name>A0ACB6RLS2_9PLEO</name>
<sequence length="329" mass="37591">MSLPTPCKQLSSSECLYQPLMRSLRSRSWHIVPAAPTSSRHSVTDEKTKQNKAWKYEGYSGFSEWMASDDDFFIVRRFGTINARVILWMQNQIVEKERKLAELHKRMEDRSETSPDGEGMNDSFDWDIKNLPERHDLMRGLSDQLLQYNSYINAFSKVRARPAAEARQVRNLQNWSLDAEGLDREVIDLRELEFAKHRHDLISISSRERPPLGEWLESCQKLQLSKVFREKAQNGKHVVSAATQYTSNARFELLTKGLIITGGLVMLLAPIWWLAFVSDTKKRLGIITAFVCIFISVMATATNKPFEAVAATAAYAAVLMVFMQVEPKG</sequence>
<evidence type="ECO:0000313" key="2">
    <source>
        <dbReference type="Proteomes" id="UP000799754"/>
    </source>
</evidence>
<accession>A0ACB6RLS2</accession>
<dbReference type="Proteomes" id="UP000799754">
    <property type="component" value="Unassembled WGS sequence"/>
</dbReference>
<gene>
    <name evidence="1" type="ORF">BU25DRAFT_443440</name>
</gene>